<dbReference type="GeneID" id="103342932"/>
<name>A0ABM0PUU7_PRUMU</name>
<evidence type="ECO:0000313" key="2">
    <source>
        <dbReference type="RefSeq" id="XP_008244821.1"/>
    </source>
</evidence>
<dbReference type="Proteomes" id="UP000694861">
    <property type="component" value="Unplaced"/>
</dbReference>
<protein>
    <submittedName>
        <fullName evidence="2">Uncharacterized protein LOC103342932</fullName>
    </submittedName>
</protein>
<dbReference type="RefSeq" id="XP_008244821.1">
    <property type="nucleotide sequence ID" value="XM_008246599.1"/>
</dbReference>
<dbReference type="PANTHER" id="PTHR31728">
    <property type="entry name" value="ABRAXAS FAMILY MEMBER"/>
    <property type="match status" value="1"/>
</dbReference>
<keyword evidence="1" id="KW-1185">Reference proteome</keyword>
<dbReference type="CDD" id="cd23656">
    <property type="entry name" value="Abraxas_plant"/>
    <property type="match status" value="1"/>
</dbReference>
<dbReference type="PRINTS" id="PR02054">
    <property type="entry name" value="FAM175PLANT"/>
</dbReference>
<dbReference type="PRINTS" id="PR02051">
    <property type="entry name" value="PROTEINF175"/>
</dbReference>
<sequence length="297" mass="32802">MEDPSIDKVAISGPALASMIQRFSTSQGSVDGLIFGHVSHIAPTLTDDSPNSTSSATLIATITGFFLFRFPQAQAQSPSAHLLGWFSGRRKTHLRPSLREFSVSNALSSNPNLTFPIQNPSEGPSNPNLVPSLFLLFASPITDQTIHTHEYRAYHFRASKHSFEPKSIQIVNIGPAFRAQYDNFSPNSPFPNLPFELRVSPMIVDRGEESLDQLRQVNKDQSELDMCSEGLEVGSLSRLMGSEAANYTTGVEDLYEKMLVKIESLTTLVEKSSAKVLEQENLNRKLRYKAARSAALE</sequence>
<organism evidence="1 2">
    <name type="scientific">Prunus mume</name>
    <name type="common">Japanese apricot</name>
    <name type="synonym">Armeniaca mume</name>
    <dbReference type="NCBI Taxonomy" id="102107"/>
    <lineage>
        <taxon>Eukaryota</taxon>
        <taxon>Viridiplantae</taxon>
        <taxon>Streptophyta</taxon>
        <taxon>Embryophyta</taxon>
        <taxon>Tracheophyta</taxon>
        <taxon>Spermatophyta</taxon>
        <taxon>Magnoliopsida</taxon>
        <taxon>eudicotyledons</taxon>
        <taxon>Gunneridae</taxon>
        <taxon>Pentapetalae</taxon>
        <taxon>rosids</taxon>
        <taxon>fabids</taxon>
        <taxon>Rosales</taxon>
        <taxon>Rosaceae</taxon>
        <taxon>Amygdaloideae</taxon>
        <taxon>Amygdaleae</taxon>
        <taxon>Prunus</taxon>
    </lineage>
</organism>
<dbReference type="PANTHER" id="PTHR31728:SF5">
    <property type="entry name" value="OS07G0540200 PROTEIN"/>
    <property type="match status" value="1"/>
</dbReference>
<accession>A0ABM0PUU7</accession>
<evidence type="ECO:0000313" key="1">
    <source>
        <dbReference type="Proteomes" id="UP000694861"/>
    </source>
</evidence>
<reference evidence="1" key="1">
    <citation type="journal article" date="2012" name="Nat. Commun.">
        <title>The genome of Prunus mume.</title>
        <authorList>
            <person name="Zhang Q."/>
            <person name="Chen W."/>
            <person name="Sun L."/>
            <person name="Zhao F."/>
            <person name="Huang B."/>
            <person name="Yang W."/>
            <person name="Tao Y."/>
            <person name="Wang J."/>
            <person name="Yuan Z."/>
            <person name="Fan G."/>
            <person name="Xing Z."/>
            <person name="Han C."/>
            <person name="Pan H."/>
            <person name="Zhong X."/>
            <person name="Shi W."/>
            <person name="Liang X."/>
            <person name="Du D."/>
            <person name="Sun F."/>
            <person name="Xu Z."/>
            <person name="Hao R."/>
            <person name="Lv T."/>
            <person name="Lv Y."/>
            <person name="Zheng Z."/>
            <person name="Sun M."/>
            <person name="Luo L."/>
            <person name="Cai M."/>
            <person name="Gao Y."/>
            <person name="Wang J."/>
            <person name="Yin Y."/>
            <person name="Xu X."/>
            <person name="Cheng T."/>
            <person name="Wang J."/>
        </authorList>
    </citation>
    <scope>NUCLEOTIDE SEQUENCE [LARGE SCALE GENOMIC DNA]</scope>
</reference>
<gene>
    <name evidence="2" type="primary">LOC103342932</name>
</gene>
<dbReference type="InterPro" id="IPR023238">
    <property type="entry name" value="FAM175"/>
</dbReference>
<dbReference type="InterPro" id="IPR023241">
    <property type="entry name" value="FAM175_plant"/>
</dbReference>
<proteinExistence type="predicted"/>
<reference evidence="2" key="2">
    <citation type="submission" date="2025-08" db="UniProtKB">
        <authorList>
            <consortium name="RefSeq"/>
        </authorList>
    </citation>
    <scope>IDENTIFICATION</scope>
</reference>